<dbReference type="STRING" id="762845.BCR26_15960"/>
<reference evidence="2 3" key="1">
    <citation type="submission" date="2016-09" db="EMBL/GenBank/DDBJ databases">
        <authorList>
            <person name="Capua I."/>
            <person name="De Benedictis P."/>
            <person name="Joannis T."/>
            <person name="Lombin L.H."/>
            <person name="Cattoli G."/>
        </authorList>
    </citation>
    <scope>NUCLEOTIDE SEQUENCE [LARGE SCALE GENOMIC DNA]</scope>
    <source>
        <strain evidence="2 3">LMG 25899</strain>
    </source>
</reference>
<name>A0A1E5KUY8_9ENTE</name>
<dbReference type="AlphaFoldDB" id="A0A1E5KUY8"/>
<feature type="transmembrane region" description="Helical" evidence="1">
    <location>
        <begin position="12"/>
        <end position="28"/>
    </location>
</feature>
<feature type="transmembrane region" description="Helical" evidence="1">
    <location>
        <begin position="34"/>
        <end position="58"/>
    </location>
</feature>
<evidence type="ECO:0000313" key="3">
    <source>
        <dbReference type="Proteomes" id="UP000095256"/>
    </source>
</evidence>
<keyword evidence="1" id="KW-1133">Transmembrane helix</keyword>
<evidence type="ECO:0000313" key="2">
    <source>
        <dbReference type="EMBL" id="OEH81660.1"/>
    </source>
</evidence>
<comment type="caution">
    <text evidence="2">The sequence shown here is derived from an EMBL/GenBank/DDBJ whole genome shotgun (WGS) entry which is preliminary data.</text>
</comment>
<keyword evidence="1" id="KW-0812">Transmembrane</keyword>
<dbReference type="Proteomes" id="UP000095256">
    <property type="component" value="Unassembled WGS sequence"/>
</dbReference>
<evidence type="ECO:0000256" key="1">
    <source>
        <dbReference type="SAM" id="Phobius"/>
    </source>
</evidence>
<keyword evidence="3" id="KW-1185">Reference proteome</keyword>
<dbReference type="EMBL" id="MIEK01000039">
    <property type="protein sequence ID" value="OEH81660.1"/>
    <property type="molecule type" value="Genomic_DNA"/>
</dbReference>
<accession>A0A1E5KUY8</accession>
<protein>
    <submittedName>
        <fullName evidence="2">Uncharacterized protein</fullName>
    </submittedName>
</protein>
<proteinExistence type="predicted"/>
<gene>
    <name evidence="2" type="ORF">BCR26_15960</name>
</gene>
<keyword evidence="1" id="KW-0472">Membrane</keyword>
<organism evidence="2 3">
    <name type="scientific">Enterococcus rivorum</name>
    <dbReference type="NCBI Taxonomy" id="762845"/>
    <lineage>
        <taxon>Bacteria</taxon>
        <taxon>Bacillati</taxon>
        <taxon>Bacillota</taxon>
        <taxon>Bacilli</taxon>
        <taxon>Lactobacillales</taxon>
        <taxon>Enterococcaceae</taxon>
        <taxon>Enterococcus</taxon>
    </lineage>
</organism>
<sequence length="82" mass="9545">MNMIQNLSKVQRNSISIALIGLGLSSFIESSFTLFLFFFICAGIISWTTAKFLIVAYIKFKFPEQYLDENIKKMLKKERIQK</sequence>